<dbReference type="EMBL" id="UINC01025310">
    <property type="protein sequence ID" value="SVB00653.1"/>
    <property type="molecule type" value="Genomic_DNA"/>
</dbReference>
<protein>
    <submittedName>
        <fullName evidence="1">Uncharacterized protein</fullName>
    </submittedName>
</protein>
<reference evidence="1" key="1">
    <citation type="submission" date="2018-05" db="EMBL/GenBank/DDBJ databases">
        <authorList>
            <person name="Lanie J.A."/>
            <person name="Ng W.-L."/>
            <person name="Kazmierczak K.M."/>
            <person name="Andrzejewski T.M."/>
            <person name="Davidsen T.M."/>
            <person name="Wayne K.J."/>
            <person name="Tettelin H."/>
            <person name="Glass J.I."/>
            <person name="Rusch D."/>
            <person name="Podicherti R."/>
            <person name="Tsui H.-C.T."/>
            <person name="Winkler M.E."/>
        </authorList>
    </citation>
    <scope>NUCLEOTIDE SEQUENCE</scope>
</reference>
<gene>
    <name evidence="1" type="ORF">METZ01_LOCUS153507</name>
</gene>
<evidence type="ECO:0000313" key="1">
    <source>
        <dbReference type="EMBL" id="SVB00653.1"/>
    </source>
</evidence>
<sequence length="296" mass="30514">VADVDSANPTLVVGDGTTAGGKSVNFPMPNINYFGSVAVTGSNTITADASSEELTYASDGLSISANESTQTITFTNPYKTFFGLTDVDITSGAEANDMVLISGDGSELTSASFTEKATAFLAAMLTVDGDGSTLDADLLDGNHATAFMTNATVTTKGDLLVATGSASPERFVVGANNTILVADSTNPAGVSWGKVPLLFNWDEKATSFTGIAGTGYILNTASPITCTLPSNPVFGNQIKIIDGAGAAATNNITINPGSENIDGQALSVTLDYNKAIATYTFYNSVRGWIEERHGLL</sequence>
<feature type="non-terminal residue" evidence="1">
    <location>
        <position position="1"/>
    </location>
</feature>
<dbReference type="AlphaFoldDB" id="A0A382AI40"/>
<proteinExistence type="predicted"/>
<name>A0A382AI40_9ZZZZ</name>
<organism evidence="1">
    <name type="scientific">marine metagenome</name>
    <dbReference type="NCBI Taxonomy" id="408172"/>
    <lineage>
        <taxon>unclassified sequences</taxon>
        <taxon>metagenomes</taxon>
        <taxon>ecological metagenomes</taxon>
    </lineage>
</organism>
<accession>A0A382AI40</accession>